<dbReference type="PIRSF" id="PIRSF003033">
    <property type="entry name" value="Ku70"/>
    <property type="match status" value="1"/>
</dbReference>
<keyword evidence="5" id="KW-0378">Hydrolase</keyword>
<keyword evidence="11" id="KW-0539">Nucleus</keyword>
<evidence type="ECO:0000256" key="2">
    <source>
        <dbReference type="ARBA" id="ARBA00005240"/>
    </source>
</evidence>
<dbReference type="PANTHER" id="PTHR12604:SF2">
    <property type="entry name" value="X-RAY REPAIR CROSS-COMPLEMENTING PROTEIN 6"/>
    <property type="match status" value="1"/>
</dbReference>
<evidence type="ECO:0000256" key="7">
    <source>
        <dbReference type="ARBA" id="ARBA00022840"/>
    </source>
</evidence>
<keyword evidence="14" id="KW-1185">Reference proteome</keyword>
<dbReference type="GO" id="GO:0003678">
    <property type="term" value="F:DNA helicase activity"/>
    <property type="evidence" value="ECO:0007669"/>
    <property type="project" value="InterPro"/>
</dbReference>
<comment type="subcellular location">
    <subcellularLocation>
        <location evidence="1">Nucleus</location>
    </subcellularLocation>
</comment>
<dbReference type="Pfam" id="PF03730">
    <property type="entry name" value="Ku_C"/>
    <property type="match status" value="1"/>
</dbReference>
<dbReference type="InterPro" id="IPR005160">
    <property type="entry name" value="Ku_C"/>
</dbReference>
<evidence type="ECO:0000256" key="6">
    <source>
        <dbReference type="ARBA" id="ARBA00022806"/>
    </source>
</evidence>
<keyword evidence="9" id="KW-0233">DNA recombination</keyword>
<dbReference type="GO" id="GO:0043564">
    <property type="term" value="C:Ku70:Ku80 complex"/>
    <property type="evidence" value="ECO:0007669"/>
    <property type="project" value="InterPro"/>
</dbReference>
<dbReference type="Proteomes" id="UP000299102">
    <property type="component" value="Unassembled WGS sequence"/>
</dbReference>
<dbReference type="Gene3D" id="2.40.290.10">
    <property type="match status" value="1"/>
</dbReference>
<organism evidence="13 14">
    <name type="scientific">Eumeta variegata</name>
    <name type="common">Bagworm moth</name>
    <name type="synonym">Eumeta japonica</name>
    <dbReference type="NCBI Taxonomy" id="151549"/>
    <lineage>
        <taxon>Eukaryota</taxon>
        <taxon>Metazoa</taxon>
        <taxon>Ecdysozoa</taxon>
        <taxon>Arthropoda</taxon>
        <taxon>Hexapoda</taxon>
        <taxon>Insecta</taxon>
        <taxon>Pterygota</taxon>
        <taxon>Neoptera</taxon>
        <taxon>Endopterygota</taxon>
        <taxon>Lepidoptera</taxon>
        <taxon>Glossata</taxon>
        <taxon>Ditrysia</taxon>
        <taxon>Tineoidea</taxon>
        <taxon>Psychidae</taxon>
        <taxon>Oiketicinae</taxon>
        <taxon>Eumeta</taxon>
    </lineage>
</organism>
<sequence>MDSDDEIDMTTWKGIPGSIILINIFDSSQLNASVISFEAVLKLIKQNLRSNSRVIGVCLYGTKCSGTSTLAVPSVVQLLPLAVPTIEDYKKMKSESVTTYDQANDLKLSEVFWHCSKMFANCKRILSDRSIYILTRLDIPPIETDRRPTKKRIVDLIGLGINVKIINISENVYDIHPFYHELLQMICLDDVIIPEPIYKIDDIVELMQQNSHRHLAMARLKFQIGENFSIGVGVYKLCKSYGMPKKINLNQDNNDIVKSDNSLVKVARNVQNENVEEMMKVPLLKSELLYYQEYGNERIEFAPEELNQIKNPFGPPTMKLLGFKPKNILCKEKWFLKECAFLFPNEDVIEGSTIAFKALHSACIEMSVIAICILCARTTTKPRIVALSPCVKPFNLSVEIGFDIIYIPNLENLKDVPNNNEDEPINFDETSASFMRDLVNTLKFDYNAETFQNPKLQYFYRALEALALDEQTDEPIDTTIRERSELESIDSEMFYQLFGSFDSTTTKRPTSSKNGGPVSKKKVFNIDENLLQERIRSSKVMEYTVSELKDIIKYLKPNGPGLTGVKKDKLVAYVYEYGKDVF</sequence>
<keyword evidence="4" id="KW-0227">DNA damage</keyword>
<comment type="caution">
    <text evidence="13">The sequence shown here is derived from an EMBL/GenBank/DDBJ whole genome shotgun (WGS) entry which is preliminary data.</text>
</comment>
<comment type="similarity">
    <text evidence="2">Belongs to the ku70 family.</text>
</comment>
<dbReference type="GO" id="GO:0006310">
    <property type="term" value="P:DNA recombination"/>
    <property type="evidence" value="ECO:0007669"/>
    <property type="project" value="UniProtKB-KW"/>
</dbReference>
<dbReference type="SMART" id="SM00559">
    <property type="entry name" value="Ku78"/>
    <property type="match status" value="1"/>
</dbReference>
<dbReference type="SUPFAM" id="SSF100939">
    <property type="entry name" value="SPOC domain-like"/>
    <property type="match status" value="1"/>
</dbReference>
<name>A0A4C1ZG20_EUMVA</name>
<dbReference type="SUPFAM" id="SSF53300">
    <property type="entry name" value="vWA-like"/>
    <property type="match status" value="1"/>
</dbReference>
<dbReference type="InterPro" id="IPR005161">
    <property type="entry name" value="Ku_N"/>
</dbReference>
<dbReference type="NCBIfam" id="TIGR00578">
    <property type="entry name" value="ku70"/>
    <property type="match status" value="1"/>
</dbReference>
<keyword evidence="6" id="KW-0347">Helicase</keyword>
<protein>
    <recommendedName>
        <fullName evidence="12">Ku domain-containing protein</fullName>
    </recommendedName>
</protein>
<keyword evidence="8" id="KW-0238">DNA-binding</keyword>
<dbReference type="Pfam" id="PF03731">
    <property type="entry name" value="Ku_N"/>
    <property type="match status" value="1"/>
</dbReference>
<dbReference type="InterPro" id="IPR006165">
    <property type="entry name" value="Ku70"/>
</dbReference>
<dbReference type="AlphaFoldDB" id="A0A4C1ZG20"/>
<dbReference type="GO" id="GO:0003684">
    <property type="term" value="F:damaged DNA binding"/>
    <property type="evidence" value="ECO:0007669"/>
    <property type="project" value="InterPro"/>
</dbReference>
<keyword evidence="7" id="KW-0067">ATP-binding</keyword>
<dbReference type="EMBL" id="BGZK01001740">
    <property type="protein sequence ID" value="GBP85495.1"/>
    <property type="molecule type" value="Genomic_DNA"/>
</dbReference>
<evidence type="ECO:0000313" key="13">
    <source>
        <dbReference type="EMBL" id="GBP85495.1"/>
    </source>
</evidence>
<evidence type="ECO:0000256" key="8">
    <source>
        <dbReference type="ARBA" id="ARBA00023125"/>
    </source>
</evidence>
<dbReference type="InterPro" id="IPR006164">
    <property type="entry name" value="DNA_bd_Ku70/Ku80"/>
</dbReference>
<dbReference type="OrthoDB" id="3249161at2759"/>
<dbReference type="InterPro" id="IPR016194">
    <property type="entry name" value="SPOC-like_C_dom_sf"/>
</dbReference>
<dbReference type="GO" id="GO:0042162">
    <property type="term" value="F:telomeric DNA binding"/>
    <property type="evidence" value="ECO:0007669"/>
    <property type="project" value="InterPro"/>
</dbReference>
<dbReference type="Pfam" id="PF02735">
    <property type="entry name" value="Ku"/>
    <property type="match status" value="1"/>
</dbReference>
<dbReference type="GO" id="GO:0000723">
    <property type="term" value="P:telomere maintenance"/>
    <property type="evidence" value="ECO:0007669"/>
    <property type="project" value="InterPro"/>
</dbReference>
<dbReference type="GO" id="GO:0005524">
    <property type="term" value="F:ATP binding"/>
    <property type="evidence" value="ECO:0007669"/>
    <property type="project" value="UniProtKB-KW"/>
</dbReference>
<dbReference type="CDD" id="cd00788">
    <property type="entry name" value="KU70"/>
    <property type="match status" value="1"/>
</dbReference>
<evidence type="ECO:0000313" key="14">
    <source>
        <dbReference type="Proteomes" id="UP000299102"/>
    </source>
</evidence>
<gene>
    <name evidence="13" type="ORF">EVAR_59704_1</name>
</gene>
<evidence type="ECO:0000256" key="4">
    <source>
        <dbReference type="ARBA" id="ARBA00022763"/>
    </source>
</evidence>
<dbReference type="Gene3D" id="1.10.1600.10">
    <property type="match status" value="1"/>
</dbReference>
<dbReference type="STRING" id="151549.A0A4C1ZG20"/>
<evidence type="ECO:0000256" key="3">
    <source>
        <dbReference type="ARBA" id="ARBA00022741"/>
    </source>
</evidence>
<evidence type="ECO:0000256" key="10">
    <source>
        <dbReference type="ARBA" id="ARBA00023204"/>
    </source>
</evidence>
<dbReference type="GO" id="GO:0016787">
    <property type="term" value="F:hydrolase activity"/>
    <property type="evidence" value="ECO:0007669"/>
    <property type="project" value="UniProtKB-KW"/>
</dbReference>
<proteinExistence type="inferred from homology"/>
<dbReference type="InterPro" id="IPR036465">
    <property type="entry name" value="vWFA_dom_sf"/>
</dbReference>
<accession>A0A4C1ZG20</accession>
<evidence type="ECO:0000256" key="11">
    <source>
        <dbReference type="ARBA" id="ARBA00023242"/>
    </source>
</evidence>
<reference evidence="13 14" key="1">
    <citation type="journal article" date="2019" name="Commun. Biol.">
        <title>The bagworm genome reveals a unique fibroin gene that provides high tensile strength.</title>
        <authorList>
            <person name="Kono N."/>
            <person name="Nakamura H."/>
            <person name="Ohtoshi R."/>
            <person name="Tomita M."/>
            <person name="Numata K."/>
            <person name="Arakawa K."/>
        </authorList>
    </citation>
    <scope>NUCLEOTIDE SEQUENCE [LARGE SCALE GENOMIC DNA]</scope>
</reference>
<dbReference type="InterPro" id="IPR027388">
    <property type="entry name" value="Ku70_bridge/pillars_dom_sf"/>
</dbReference>
<keyword evidence="3" id="KW-0547">Nucleotide-binding</keyword>
<dbReference type="Gene3D" id="3.40.50.410">
    <property type="entry name" value="von Willebrand factor, type A domain"/>
    <property type="match status" value="1"/>
</dbReference>
<evidence type="ECO:0000256" key="9">
    <source>
        <dbReference type="ARBA" id="ARBA00023172"/>
    </source>
</evidence>
<dbReference type="InterPro" id="IPR047087">
    <property type="entry name" value="KU70_core_dom"/>
</dbReference>
<dbReference type="GO" id="GO:0006303">
    <property type="term" value="P:double-strand break repair via nonhomologous end joining"/>
    <property type="evidence" value="ECO:0007669"/>
    <property type="project" value="InterPro"/>
</dbReference>
<dbReference type="GO" id="GO:0003690">
    <property type="term" value="F:double-stranded DNA binding"/>
    <property type="evidence" value="ECO:0007669"/>
    <property type="project" value="TreeGrafter"/>
</dbReference>
<evidence type="ECO:0000256" key="1">
    <source>
        <dbReference type="ARBA" id="ARBA00004123"/>
    </source>
</evidence>
<evidence type="ECO:0000256" key="5">
    <source>
        <dbReference type="ARBA" id="ARBA00022801"/>
    </source>
</evidence>
<evidence type="ECO:0000259" key="12">
    <source>
        <dbReference type="SMART" id="SM00559"/>
    </source>
</evidence>
<dbReference type="PANTHER" id="PTHR12604">
    <property type="entry name" value="KU AUTOANTIGEN DNA HELICASE"/>
    <property type="match status" value="1"/>
</dbReference>
<feature type="domain" description="Ku" evidence="12">
    <location>
        <begin position="280"/>
        <end position="424"/>
    </location>
</feature>
<dbReference type="Gene3D" id="4.10.970.10">
    <property type="entry name" value="Ku70, bridge and pillars"/>
    <property type="match status" value="1"/>
</dbReference>
<keyword evidence="10" id="KW-0234">DNA repair</keyword>